<feature type="region of interest" description="Disordered" evidence="3">
    <location>
        <begin position="146"/>
        <end position="191"/>
    </location>
</feature>
<proteinExistence type="predicted"/>
<dbReference type="GO" id="GO:0000281">
    <property type="term" value="P:mitotic cytokinesis"/>
    <property type="evidence" value="ECO:0007669"/>
    <property type="project" value="TreeGrafter"/>
</dbReference>
<evidence type="ECO:0000256" key="2">
    <source>
        <dbReference type="ARBA" id="ARBA00022490"/>
    </source>
</evidence>
<dbReference type="GO" id="GO:0051310">
    <property type="term" value="P:metaphase chromosome alignment"/>
    <property type="evidence" value="ECO:0007669"/>
    <property type="project" value="TreeGrafter"/>
</dbReference>
<dbReference type="PANTHER" id="PTHR13142">
    <property type="entry name" value="INNER CENTROMERE PROTEIN"/>
    <property type="match status" value="1"/>
</dbReference>
<dbReference type="PANTHER" id="PTHR13142:SF1">
    <property type="entry name" value="INNER CENTROMERE PROTEIN"/>
    <property type="match status" value="1"/>
</dbReference>
<dbReference type="GO" id="GO:0051257">
    <property type="term" value="P:meiotic spindle midzone assembly"/>
    <property type="evidence" value="ECO:0007669"/>
    <property type="project" value="TreeGrafter"/>
</dbReference>
<dbReference type="GO" id="GO:0005737">
    <property type="term" value="C:cytoplasm"/>
    <property type="evidence" value="ECO:0007669"/>
    <property type="project" value="UniProtKB-SubCell"/>
</dbReference>
<feature type="compositionally biased region" description="Polar residues" evidence="3">
    <location>
        <begin position="358"/>
        <end position="369"/>
    </location>
</feature>
<feature type="region of interest" description="Disordered" evidence="3">
    <location>
        <begin position="500"/>
        <end position="530"/>
    </location>
</feature>
<feature type="compositionally biased region" description="Polar residues" evidence="3">
    <location>
        <begin position="73"/>
        <end position="96"/>
    </location>
</feature>
<dbReference type="GO" id="GO:1990385">
    <property type="term" value="C:meiotic spindle midzone"/>
    <property type="evidence" value="ECO:0007669"/>
    <property type="project" value="TreeGrafter"/>
</dbReference>
<feature type="region of interest" description="Disordered" evidence="3">
    <location>
        <begin position="714"/>
        <end position="738"/>
    </location>
</feature>
<dbReference type="GO" id="GO:0030496">
    <property type="term" value="C:midbody"/>
    <property type="evidence" value="ECO:0007669"/>
    <property type="project" value="TreeGrafter"/>
</dbReference>
<feature type="compositionally biased region" description="Pro residues" evidence="3">
    <location>
        <begin position="245"/>
        <end position="254"/>
    </location>
</feature>
<comment type="subcellular location">
    <subcellularLocation>
        <location evidence="1">Cytoplasm</location>
    </subcellularLocation>
</comment>
<dbReference type="GO" id="GO:0000776">
    <property type="term" value="C:kinetochore"/>
    <property type="evidence" value="ECO:0007669"/>
    <property type="project" value="TreeGrafter"/>
</dbReference>
<feature type="compositionally biased region" description="Low complexity" evidence="3">
    <location>
        <begin position="441"/>
        <end position="452"/>
    </location>
</feature>
<dbReference type="VEuPathDB" id="VectorBase:CSON001548"/>
<sequence length="802" mass="90042">MDLLEKQLSEVSLVYTEFERNLTKEVEALQNKINDLITKSDAEATPNPKGKRAKHMQTICDDPEGESEDAFEETSNFGDTSSESQRPQRSTRNKAATSYKEPALNTKVRRPISPGKIKKERISELGKENTAPNAILDEGVAILSDKEDESRSKARLTNKKSNQVKADEPQKRKSKDEGFGSGRSEEGAKKVKVSHIRTFSRIIKILFNIFLNIFFLKLSDADAIVVIESPQEPVTVLSDDETEKMPPPAMPPPKTRGRPRTRKAAKENETAQEDDASKRVTKSRVKQERSSFEESDGVVSEISQQTTRSTRTKSKKKEVPKPIQILAIKQEKVSMENPPKGRTSASITSDASVYEDAQQGTSKNASDNPITGLDATYTKPITPNSTVTLENATFNVAKNSMNNDTFQVQSPQEVNGTYVVPTPNPHDSIMTEDRSDEEATPAVKKVASVKPVQSEPVLGKNGKPHVPNSKKYEIFNPNIPSPIKAKVQAFEKFTAASSQASNGFMSPNRVRMPPTRQIMTPSGSKIATPLSLSRIPNGKLSHSNTPLLQSISAPVGTKALSASKLAHVQKKTVPKHSTTSSASSRDPSVEDLKRTTAAIADKKKAREEKARLAQIHREQMDKERRERAEQQQKEKEEKYRKLVQEKLERKRELMNQKKLEEHLRNQKIMEQKRRELAEREALEAAKAKANESLQRKVLQKQHAKHLTKHEFETLDTDDSTDDEGKMNKNRGPPPLWSKGSLRRQIVREQAYVNLKLVDTLFSVRPMTVDLKEIFPTIEPKKLKRNSSAIWNTPPRYSQIPKY</sequence>
<dbReference type="GO" id="GO:0032133">
    <property type="term" value="C:chromosome passenger complex"/>
    <property type="evidence" value="ECO:0007669"/>
    <property type="project" value="TreeGrafter"/>
</dbReference>
<name>A0A336MHC4_CULSO</name>
<protein>
    <submittedName>
        <fullName evidence="4">CSON001548 protein</fullName>
    </submittedName>
</protein>
<dbReference type="GO" id="GO:0005634">
    <property type="term" value="C:nucleus"/>
    <property type="evidence" value="ECO:0007669"/>
    <property type="project" value="TreeGrafter"/>
</dbReference>
<dbReference type="AlphaFoldDB" id="A0A336MHC4"/>
<feature type="region of interest" description="Disordered" evidence="3">
    <location>
        <begin position="236"/>
        <end position="383"/>
    </location>
</feature>
<feature type="compositionally biased region" description="Basic and acidic residues" evidence="3">
    <location>
        <begin position="165"/>
        <end position="189"/>
    </location>
</feature>
<dbReference type="EMBL" id="UFQT01001248">
    <property type="protein sequence ID" value="SSX29636.1"/>
    <property type="molecule type" value="Genomic_DNA"/>
</dbReference>
<feature type="region of interest" description="Disordered" evidence="3">
    <location>
        <begin position="37"/>
        <end position="130"/>
    </location>
</feature>
<reference evidence="4" key="1">
    <citation type="submission" date="2018-07" db="EMBL/GenBank/DDBJ databases">
        <authorList>
            <person name="Quirk P.G."/>
            <person name="Krulwich T.A."/>
        </authorList>
    </citation>
    <scope>NUCLEOTIDE SEQUENCE</scope>
</reference>
<feature type="region of interest" description="Disordered" evidence="3">
    <location>
        <begin position="431"/>
        <end position="470"/>
    </location>
</feature>
<organism evidence="4">
    <name type="scientific">Culicoides sonorensis</name>
    <name type="common">Biting midge</name>
    <dbReference type="NCBI Taxonomy" id="179676"/>
    <lineage>
        <taxon>Eukaryota</taxon>
        <taxon>Metazoa</taxon>
        <taxon>Ecdysozoa</taxon>
        <taxon>Arthropoda</taxon>
        <taxon>Hexapoda</taxon>
        <taxon>Insecta</taxon>
        <taxon>Pterygota</taxon>
        <taxon>Neoptera</taxon>
        <taxon>Endopterygota</taxon>
        <taxon>Diptera</taxon>
        <taxon>Nematocera</taxon>
        <taxon>Chironomoidea</taxon>
        <taxon>Ceratopogonidae</taxon>
        <taxon>Ceratopogoninae</taxon>
        <taxon>Culicoides</taxon>
        <taxon>Monoculicoides</taxon>
    </lineage>
</organism>
<feature type="region of interest" description="Disordered" evidence="3">
    <location>
        <begin position="616"/>
        <end position="640"/>
    </location>
</feature>
<evidence type="ECO:0000256" key="1">
    <source>
        <dbReference type="ARBA" id="ARBA00004496"/>
    </source>
</evidence>
<feature type="compositionally biased region" description="Acidic residues" evidence="3">
    <location>
        <begin position="61"/>
        <end position="72"/>
    </location>
</feature>
<feature type="region of interest" description="Disordered" evidence="3">
    <location>
        <begin position="566"/>
        <end position="594"/>
    </location>
</feature>
<gene>
    <name evidence="4" type="primary">CSON001548</name>
</gene>
<accession>A0A336MHC4</accession>
<evidence type="ECO:0000313" key="4">
    <source>
        <dbReference type="EMBL" id="SSX29636.1"/>
    </source>
</evidence>
<evidence type="ECO:0000256" key="3">
    <source>
        <dbReference type="SAM" id="MobiDB-lite"/>
    </source>
</evidence>
<keyword evidence="2" id="KW-0963">Cytoplasm</keyword>